<dbReference type="Pfam" id="PF07980">
    <property type="entry name" value="SusD_RagB"/>
    <property type="match status" value="1"/>
</dbReference>
<evidence type="ECO:0000259" key="7">
    <source>
        <dbReference type="Pfam" id="PF14322"/>
    </source>
</evidence>
<dbReference type="InterPro" id="IPR012944">
    <property type="entry name" value="SusD_RagB_dom"/>
</dbReference>
<feature type="domain" description="SusD-like N-terminal" evidence="7">
    <location>
        <begin position="13"/>
        <end position="199"/>
    </location>
</feature>
<evidence type="ECO:0000259" key="6">
    <source>
        <dbReference type="Pfam" id="PF07980"/>
    </source>
</evidence>
<comment type="similarity">
    <text evidence="2">Belongs to the SusD family.</text>
</comment>
<organism evidence="8 9">
    <name type="scientific">Pedobacter steynii</name>
    <dbReference type="NCBI Taxonomy" id="430522"/>
    <lineage>
        <taxon>Bacteria</taxon>
        <taxon>Pseudomonadati</taxon>
        <taxon>Bacteroidota</taxon>
        <taxon>Sphingobacteriia</taxon>
        <taxon>Sphingobacteriales</taxon>
        <taxon>Sphingobacteriaceae</taxon>
        <taxon>Pedobacter</taxon>
    </lineage>
</organism>
<keyword evidence="4" id="KW-0472">Membrane</keyword>
<evidence type="ECO:0000313" key="9">
    <source>
        <dbReference type="Proteomes" id="UP000183200"/>
    </source>
</evidence>
<comment type="subcellular location">
    <subcellularLocation>
        <location evidence="1">Cell outer membrane</location>
    </subcellularLocation>
</comment>
<dbReference type="GO" id="GO:0009279">
    <property type="term" value="C:cell outer membrane"/>
    <property type="evidence" value="ECO:0007669"/>
    <property type="project" value="UniProtKB-SubCell"/>
</dbReference>
<accession>A0A1G9NVC6</accession>
<sequence length="469" mass="53561">MFCCSMALSACKKFLDVQPQDRFLSEQVFKDEKTINAALNGIYLNMAKSDLYGSRLSMRDLDLMAQYYNTSSNASYRLYTSYNYAESGMRADFSKVWQSAYRVILNANSFIGQLEKSQNVIDDSRKHILMGEAYAIRAYLHFDMLRLFGPVYARDSLKNAIPCLLAVTDQIQPILPANKVIDSVLKDLNLAAALLQNDPVRKEGVVVQTDADPGSNFYKMRNRRFNYYAVQAIKARVLLYRGNKAGALSLARAVITEGGKYFPWSPEAVSQPNTANPDRVFSSEVLLGFQNIELYNQQRDFFAAPLQNDVILAPLQDRLDEIYENLPNDYRFRVNWRDGGSAGKTYKTFVKYEEVTDQAKTFRNFQSLFRLSELYYIIAECEIDNDLAVKALNVLRSSRGLPALISTANVPAELYKEYRKEFWGEGQTFFFFKRKMLMTIPSGSVNGLTVNMRLEDYVVPLPLIETQSR</sequence>
<protein>
    <submittedName>
        <fullName evidence="8">SusD family protein</fullName>
    </submittedName>
</protein>
<proteinExistence type="inferred from homology"/>
<dbReference type="InterPro" id="IPR033985">
    <property type="entry name" value="SusD-like_N"/>
</dbReference>
<keyword evidence="3" id="KW-0732">Signal</keyword>
<keyword evidence="9" id="KW-1185">Reference proteome</keyword>
<evidence type="ECO:0000256" key="1">
    <source>
        <dbReference type="ARBA" id="ARBA00004442"/>
    </source>
</evidence>
<keyword evidence="5" id="KW-0998">Cell outer membrane</keyword>
<dbReference type="Gene3D" id="1.25.40.390">
    <property type="match status" value="1"/>
</dbReference>
<evidence type="ECO:0000256" key="5">
    <source>
        <dbReference type="ARBA" id="ARBA00023237"/>
    </source>
</evidence>
<gene>
    <name evidence="8" type="ORF">SAMN05421820_102451</name>
</gene>
<dbReference type="EMBL" id="FNGY01000002">
    <property type="protein sequence ID" value="SDL90349.1"/>
    <property type="molecule type" value="Genomic_DNA"/>
</dbReference>
<evidence type="ECO:0000256" key="3">
    <source>
        <dbReference type="ARBA" id="ARBA00022729"/>
    </source>
</evidence>
<dbReference type="Pfam" id="PF14322">
    <property type="entry name" value="SusD-like_3"/>
    <property type="match status" value="1"/>
</dbReference>
<dbReference type="Proteomes" id="UP000183200">
    <property type="component" value="Unassembled WGS sequence"/>
</dbReference>
<dbReference type="SUPFAM" id="SSF48452">
    <property type="entry name" value="TPR-like"/>
    <property type="match status" value="1"/>
</dbReference>
<name>A0A1G9NVC6_9SPHI</name>
<dbReference type="InterPro" id="IPR011990">
    <property type="entry name" value="TPR-like_helical_dom_sf"/>
</dbReference>
<evidence type="ECO:0000313" key="8">
    <source>
        <dbReference type="EMBL" id="SDL90349.1"/>
    </source>
</evidence>
<evidence type="ECO:0000256" key="4">
    <source>
        <dbReference type="ARBA" id="ARBA00023136"/>
    </source>
</evidence>
<reference evidence="9" key="1">
    <citation type="submission" date="2016-10" db="EMBL/GenBank/DDBJ databases">
        <authorList>
            <person name="Varghese N."/>
            <person name="Submissions S."/>
        </authorList>
    </citation>
    <scope>NUCLEOTIDE SEQUENCE [LARGE SCALE GENOMIC DNA]</scope>
    <source>
        <strain evidence="9">DSM 19110</strain>
    </source>
</reference>
<evidence type="ECO:0000256" key="2">
    <source>
        <dbReference type="ARBA" id="ARBA00006275"/>
    </source>
</evidence>
<feature type="domain" description="RagB/SusD" evidence="6">
    <location>
        <begin position="347"/>
        <end position="434"/>
    </location>
</feature>
<dbReference type="AlphaFoldDB" id="A0A1G9NVC6"/>